<evidence type="ECO:0000313" key="3">
    <source>
        <dbReference type="Proteomes" id="UP000324222"/>
    </source>
</evidence>
<name>A0A5B7JK91_PORTR</name>
<reference evidence="2 3" key="1">
    <citation type="submission" date="2019-05" db="EMBL/GenBank/DDBJ databases">
        <title>Another draft genome of Portunus trituberculatus and its Hox gene families provides insights of decapod evolution.</title>
        <authorList>
            <person name="Jeong J.-H."/>
            <person name="Song I."/>
            <person name="Kim S."/>
            <person name="Choi T."/>
            <person name="Kim D."/>
            <person name="Ryu S."/>
            <person name="Kim W."/>
        </authorList>
    </citation>
    <scope>NUCLEOTIDE SEQUENCE [LARGE SCALE GENOMIC DNA]</scope>
    <source>
        <tissue evidence="2">Muscle</tissue>
    </source>
</reference>
<dbReference type="AlphaFoldDB" id="A0A5B7JK91"/>
<sequence length="49" mass="5208">MQGRERLAGCPPTTSPLSTPWKSTPGTMAPYRGTQLSTSSPRASMGPSW</sequence>
<keyword evidence="3" id="KW-1185">Reference proteome</keyword>
<feature type="compositionally biased region" description="Polar residues" evidence="1">
    <location>
        <begin position="15"/>
        <end position="26"/>
    </location>
</feature>
<evidence type="ECO:0000256" key="1">
    <source>
        <dbReference type="SAM" id="MobiDB-lite"/>
    </source>
</evidence>
<accession>A0A5B7JK91</accession>
<dbReference type="EMBL" id="VSRR010106740">
    <property type="protein sequence ID" value="MPC96622.1"/>
    <property type="molecule type" value="Genomic_DNA"/>
</dbReference>
<gene>
    <name evidence="2" type="ORF">E2C01_091891</name>
</gene>
<proteinExistence type="predicted"/>
<evidence type="ECO:0000313" key="2">
    <source>
        <dbReference type="EMBL" id="MPC96622.1"/>
    </source>
</evidence>
<comment type="caution">
    <text evidence="2">The sequence shown here is derived from an EMBL/GenBank/DDBJ whole genome shotgun (WGS) entry which is preliminary data.</text>
</comment>
<protein>
    <submittedName>
        <fullName evidence="2">Uncharacterized protein</fullName>
    </submittedName>
</protein>
<feature type="region of interest" description="Disordered" evidence="1">
    <location>
        <begin position="1"/>
        <end position="49"/>
    </location>
</feature>
<organism evidence="2 3">
    <name type="scientific">Portunus trituberculatus</name>
    <name type="common">Swimming crab</name>
    <name type="synonym">Neptunus trituberculatus</name>
    <dbReference type="NCBI Taxonomy" id="210409"/>
    <lineage>
        <taxon>Eukaryota</taxon>
        <taxon>Metazoa</taxon>
        <taxon>Ecdysozoa</taxon>
        <taxon>Arthropoda</taxon>
        <taxon>Crustacea</taxon>
        <taxon>Multicrustacea</taxon>
        <taxon>Malacostraca</taxon>
        <taxon>Eumalacostraca</taxon>
        <taxon>Eucarida</taxon>
        <taxon>Decapoda</taxon>
        <taxon>Pleocyemata</taxon>
        <taxon>Brachyura</taxon>
        <taxon>Eubrachyura</taxon>
        <taxon>Portunoidea</taxon>
        <taxon>Portunidae</taxon>
        <taxon>Portuninae</taxon>
        <taxon>Portunus</taxon>
    </lineage>
</organism>
<dbReference type="Proteomes" id="UP000324222">
    <property type="component" value="Unassembled WGS sequence"/>
</dbReference>